<dbReference type="RefSeq" id="WP_060533197.1">
    <property type="nucleotide sequence ID" value="NZ_CP013023.1"/>
</dbReference>
<evidence type="ECO:0000313" key="2">
    <source>
        <dbReference type="Proteomes" id="UP000078148"/>
    </source>
</evidence>
<dbReference type="KEGG" id="pbv:AR543_07480"/>
<dbReference type="Proteomes" id="UP000078148">
    <property type="component" value="Chromosome"/>
</dbReference>
<organism evidence="1 2">
    <name type="scientific">Paenibacillus bovis</name>
    <dbReference type="NCBI Taxonomy" id="1616788"/>
    <lineage>
        <taxon>Bacteria</taxon>
        <taxon>Bacillati</taxon>
        <taxon>Bacillota</taxon>
        <taxon>Bacilli</taxon>
        <taxon>Bacillales</taxon>
        <taxon>Paenibacillaceae</taxon>
        <taxon>Paenibacillus</taxon>
    </lineage>
</organism>
<name>A0A172ZDX3_9BACL</name>
<reference evidence="1 2" key="2">
    <citation type="journal article" date="2016" name="Int. J. Syst. Evol. Microbiol.">
        <title>Paenibacillus bovis sp. nov., isolated from raw yak (Bos grunniens) milk.</title>
        <authorList>
            <person name="Gao C."/>
            <person name="Han J."/>
            <person name="Liu Z."/>
            <person name="Xu X."/>
            <person name="Hang F."/>
            <person name="Wu Z."/>
        </authorList>
    </citation>
    <scope>NUCLEOTIDE SEQUENCE [LARGE SCALE GENOMIC DNA]</scope>
    <source>
        <strain evidence="1 2">BD3526</strain>
    </source>
</reference>
<dbReference type="Gene3D" id="3.40.1440.10">
    <property type="entry name" value="GIY-YIG endonuclease"/>
    <property type="match status" value="1"/>
</dbReference>
<keyword evidence="2" id="KW-1185">Reference proteome</keyword>
<dbReference type="EMBL" id="CP013023">
    <property type="protein sequence ID" value="ANF95861.1"/>
    <property type="molecule type" value="Genomic_DNA"/>
</dbReference>
<dbReference type="STRING" id="1616788.AR543_07480"/>
<protein>
    <submittedName>
        <fullName evidence="1">Uncharacterized protein</fullName>
    </submittedName>
</protein>
<sequence length="121" mass="14527">MNRRKELQEQYKEIKIEAGIYEVRNLPEQKVWVTSTPNLRTINGSLFSLEMGSFIHRELQADWTRLGKDQFEVNILEVLKPLENPYERIKDKLQDKEEEWIERFRSEGMNLYLPLQKNTSV</sequence>
<reference evidence="2" key="1">
    <citation type="submission" date="2015-10" db="EMBL/GenBank/DDBJ databases">
        <title>Genome of Paenibacillus bovis sp. nov.</title>
        <authorList>
            <person name="Wu Z."/>
            <person name="Gao C."/>
            <person name="Liu Z."/>
            <person name="Zheng H."/>
        </authorList>
    </citation>
    <scope>NUCLEOTIDE SEQUENCE [LARGE SCALE GENOMIC DNA]</scope>
    <source>
        <strain evidence="2">BD3526</strain>
    </source>
</reference>
<evidence type="ECO:0000313" key="1">
    <source>
        <dbReference type="EMBL" id="ANF95861.1"/>
    </source>
</evidence>
<dbReference type="CDD" id="cd10451">
    <property type="entry name" value="GIY-YIG_LuxR_like"/>
    <property type="match status" value="1"/>
</dbReference>
<dbReference type="AlphaFoldDB" id="A0A172ZDX3"/>
<accession>A0A172ZDX3</accession>
<gene>
    <name evidence="1" type="ORF">AR543_07480</name>
</gene>
<dbReference type="InterPro" id="IPR035901">
    <property type="entry name" value="GIY-YIG_endonuc_sf"/>
</dbReference>
<dbReference type="OrthoDB" id="9134286at2"/>
<proteinExistence type="predicted"/>